<name>A0A178M580_9CHLR</name>
<organism evidence="1 2">
    <name type="scientific">Chloroflexus islandicus</name>
    <dbReference type="NCBI Taxonomy" id="1707952"/>
    <lineage>
        <taxon>Bacteria</taxon>
        <taxon>Bacillati</taxon>
        <taxon>Chloroflexota</taxon>
        <taxon>Chloroflexia</taxon>
        <taxon>Chloroflexales</taxon>
        <taxon>Chloroflexineae</taxon>
        <taxon>Chloroflexaceae</taxon>
        <taxon>Chloroflexus</taxon>
    </lineage>
</organism>
<dbReference type="OrthoDB" id="4393931at2"/>
<dbReference type="Proteomes" id="UP000078287">
    <property type="component" value="Unassembled WGS sequence"/>
</dbReference>
<evidence type="ECO:0008006" key="3">
    <source>
        <dbReference type="Google" id="ProtNLM"/>
    </source>
</evidence>
<keyword evidence="2" id="KW-1185">Reference proteome</keyword>
<comment type="caution">
    <text evidence="1">The sequence shown here is derived from an EMBL/GenBank/DDBJ whole genome shotgun (WGS) entry which is preliminary data.</text>
</comment>
<evidence type="ECO:0000313" key="2">
    <source>
        <dbReference type="Proteomes" id="UP000078287"/>
    </source>
</evidence>
<evidence type="ECO:0000313" key="1">
    <source>
        <dbReference type="EMBL" id="OAN43901.1"/>
    </source>
</evidence>
<protein>
    <recommendedName>
        <fullName evidence="3">Chemotaxis protein</fullName>
    </recommendedName>
</protein>
<dbReference type="AlphaFoldDB" id="A0A178M580"/>
<dbReference type="STRING" id="1707952.A6A03_17560"/>
<reference evidence="1 2" key="1">
    <citation type="submission" date="2016-04" db="EMBL/GenBank/DDBJ databases">
        <title>Chloroflexus islandicus sp. nov., a thermophilic filamentous anoxygenic phototrophic bacterium from geyser Strokkur (Iceland).</title>
        <authorList>
            <person name="Gaisin V.A."/>
            <person name="Kalashnikov A.M."/>
            <person name="Sukhacheva M.V."/>
            <person name="Grouzdev D.S."/>
            <person name="Ivanov T.M."/>
            <person name="Kuznetsov B."/>
            <person name="Gorlenko V.M."/>
        </authorList>
    </citation>
    <scope>NUCLEOTIDE SEQUENCE [LARGE SCALE GENOMIC DNA]</scope>
    <source>
        <strain evidence="2">isl-2</strain>
    </source>
</reference>
<dbReference type="Pfam" id="PF18845">
    <property type="entry name" value="baeRF_family3"/>
    <property type="match status" value="1"/>
</dbReference>
<accession>A0A178M580</accession>
<proteinExistence type="predicted"/>
<sequence>MNINDVKLLQSIRSDPALTITLPTHRTSPDNKQDPIRVKNLVTAAANRLTDTYGKRAVEPILRRLEALAGDIDYRYTLDGLALFVNQDTSFLFMVPFPLKERVVVDETFYTRDLVYALNRTPRYWVLALSEKPTRLFEATRETLQEIQTGGFPMTHLGPGGARGIPNDPAINQSAYRDEHHRIFFRQVDEAFAPFMAGDPLPLALIGVDRYLAFFREVSKHSDAIVATLTGNYDTATAHDLGRLIWPLVETNLHHRSQHVLRELEAAVSGQRYCSTLGEVWRFAHEGRIATLLVEEDYHQAALVDESGQRLTFIDEPTTPEALDDAVDEVIAAVIDRGGKAVFVPNGSLQAHQRIAAILRY</sequence>
<gene>
    <name evidence="1" type="ORF">A6A03_17560</name>
</gene>
<dbReference type="EMBL" id="LWQS01000072">
    <property type="protein sequence ID" value="OAN43901.1"/>
    <property type="molecule type" value="Genomic_DNA"/>
</dbReference>
<dbReference type="InterPro" id="IPR041289">
    <property type="entry name" value="Bact_RF_family3"/>
</dbReference>